<dbReference type="Proteomes" id="UP000078387">
    <property type="component" value="Unassembled WGS sequence"/>
</dbReference>
<dbReference type="GO" id="GO:0051301">
    <property type="term" value="P:cell division"/>
    <property type="evidence" value="ECO:0007669"/>
    <property type="project" value="UniProtKB-KW"/>
</dbReference>
<evidence type="ECO:0000256" key="4">
    <source>
        <dbReference type="ARBA" id="ARBA00022801"/>
    </source>
</evidence>
<gene>
    <name evidence="9" type="ORF">CL6EHI_067950</name>
</gene>
<dbReference type="SUPFAM" id="SSF52821">
    <property type="entry name" value="Rhodanese/Cell cycle control phosphatase"/>
    <property type="match status" value="1"/>
</dbReference>
<name>A0A5K1V4N4_ENTHI</name>
<dbReference type="Gene3D" id="3.40.250.10">
    <property type="entry name" value="Rhodanese-like domain"/>
    <property type="match status" value="1"/>
</dbReference>
<dbReference type="GO" id="GO:0004725">
    <property type="term" value="F:protein tyrosine phosphatase activity"/>
    <property type="evidence" value="ECO:0007669"/>
    <property type="project" value="UniProtKB-EC"/>
</dbReference>
<protein>
    <recommendedName>
        <fullName evidence="2">protein-tyrosine-phosphatase</fullName>
        <ecNumber evidence="2">3.1.3.48</ecNumber>
    </recommendedName>
</protein>
<dbReference type="VEuPathDB" id="AmoebaDB:EHI5A_004000"/>
<dbReference type="VEuPathDB" id="AmoebaDB:EHI_067950"/>
<organism evidence="9 10">
    <name type="scientific">Entamoeba histolytica</name>
    <dbReference type="NCBI Taxonomy" id="5759"/>
    <lineage>
        <taxon>Eukaryota</taxon>
        <taxon>Amoebozoa</taxon>
        <taxon>Evosea</taxon>
        <taxon>Archamoebae</taxon>
        <taxon>Mastigamoebida</taxon>
        <taxon>Entamoebidae</taxon>
        <taxon>Entamoeba</taxon>
    </lineage>
</organism>
<evidence type="ECO:0000256" key="7">
    <source>
        <dbReference type="SAM" id="MobiDB-lite"/>
    </source>
</evidence>
<evidence type="ECO:0000256" key="1">
    <source>
        <dbReference type="ARBA" id="ARBA00011065"/>
    </source>
</evidence>
<dbReference type="GO" id="GO:0110032">
    <property type="term" value="P:positive regulation of G2/MI transition of meiotic cell cycle"/>
    <property type="evidence" value="ECO:0007669"/>
    <property type="project" value="TreeGrafter"/>
</dbReference>
<evidence type="ECO:0000259" key="8">
    <source>
        <dbReference type="PROSITE" id="PS50206"/>
    </source>
</evidence>
<evidence type="ECO:0000313" key="9">
    <source>
        <dbReference type="EMBL" id="GAT92053.1"/>
    </source>
</evidence>
<keyword evidence="6" id="KW-0131">Cell cycle</keyword>
<dbReference type="PROSITE" id="PS50206">
    <property type="entry name" value="RHODANESE_3"/>
    <property type="match status" value="1"/>
</dbReference>
<keyword evidence="3" id="KW-0132">Cell division</keyword>
<accession>A0A5K1V4N4</accession>
<proteinExistence type="inferred from homology"/>
<dbReference type="GO" id="GO:0010971">
    <property type="term" value="P:positive regulation of G2/M transition of mitotic cell cycle"/>
    <property type="evidence" value="ECO:0007669"/>
    <property type="project" value="TreeGrafter"/>
</dbReference>
<reference evidence="9 10" key="1">
    <citation type="submission" date="2016-05" db="EMBL/GenBank/DDBJ databases">
        <title>First whole genome sequencing of Entamoeba histolytica HM1:IMSS-clone-6.</title>
        <authorList>
            <person name="Mukherjee Avik.K."/>
            <person name="Izumyama S."/>
            <person name="Nakada-Tsukui K."/>
            <person name="Nozaki T."/>
        </authorList>
    </citation>
    <scope>NUCLEOTIDE SEQUENCE [LARGE SCALE GENOMIC DNA]</scope>
    <source>
        <strain evidence="9 10">HM1:IMSS clone 6</strain>
    </source>
</reference>
<dbReference type="InterPro" id="IPR001763">
    <property type="entry name" value="Rhodanese-like_dom"/>
</dbReference>
<evidence type="ECO:0000256" key="3">
    <source>
        <dbReference type="ARBA" id="ARBA00022618"/>
    </source>
</evidence>
<evidence type="ECO:0000313" key="10">
    <source>
        <dbReference type="Proteomes" id="UP000078387"/>
    </source>
</evidence>
<comment type="caution">
    <text evidence="9">The sequence shown here is derived from an EMBL/GenBank/DDBJ whole genome shotgun (WGS) entry which is preliminary data.</text>
</comment>
<evidence type="ECO:0000256" key="6">
    <source>
        <dbReference type="ARBA" id="ARBA00023306"/>
    </source>
</evidence>
<dbReference type="VEuPathDB" id="AmoebaDB:KM1_075640"/>
<dbReference type="PRINTS" id="PR00716">
    <property type="entry name" value="MPIPHPHTASE"/>
</dbReference>
<sequence>MKATRNTFNSIVMTNSVGSLSDIINNQNRNSTSELAVSDSPSPRISKTPDLNISFRRRVNRRQTLAEFLFISNSPEPVEENVINYNTLLPSERTMFGVNSITPVVLWGALEHHSNIQLIDCRFPYEFAGGRIHGAINIWNEQLLNEHFPVAKDMPQSSSILIFYCEYSGERGPSLAKKLHSIDKNSLNPYLIYNEIYVIENGFLNVLKTVPCLIEGVHIAMDNVNYSEEKVYYIRQIKSSSGSKTPRSPSSFSSSSRLLSRSY</sequence>
<dbReference type="VEuPathDB" id="AmoebaDB:EHI8A_041460"/>
<comment type="similarity">
    <text evidence="1">Belongs to the MPI phosphatase family.</text>
</comment>
<evidence type="ECO:0000256" key="5">
    <source>
        <dbReference type="ARBA" id="ARBA00022912"/>
    </source>
</evidence>
<dbReference type="PANTHER" id="PTHR10828">
    <property type="entry name" value="M-PHASE INDUCER PHOSPHATASE DUAL SPECIFICITY PHOSPHATASE CDC25"/>
    <property type="match status" value="1"/>
</dbReference>
<feature type="domain" description="Rhodanese" evidence="8">
    <location>
        <begin position="112"/>
        <end position="215"/>
    </location>
</feature>
<keyword evidence="5" id="KW-0904">Protein phosphatase</keyword>
<dbReference type="GO" id="GO:0005737">
    <property type="term" value="C:cytoplasm"/>
    <property type="evidence" value="ECO:0007669"/>
    <property type="project" value="TreeGrafter"/>
</dbReference>
<dbReference type="InterPro" id="IPR000751">
    <property type="entry name" value="MPI_Phosphatase"/>
</dbReference>
<dbReference type="GO" id="GO:0005634">
    <property type="term" value="C:nucleus"/>
    <property type="evidence" value="ECO:0007669"/>
    <property type="project" value="TreeGrafter"/>
</dbReference>
<dbReference type="VEuPathDB" id="AmoebaDB:EHI7A_042590"/>
<dbReference type="PANTHER" id="PTHR10828:SF17">
    <property type="entry name" value="PROTEIN-TYROSINE-PHOSPHATASE"/>
    <property type="match status" value="1"/>
</dbReference>
<dbReference type="SMART" id="SM00450">
    <property type="entry name" value="RHOD"/>
    <property type="match status" value="1"/>
</dbReference>
<dbReference type="EMBL" id="BDEQ01000001">
    <property type="protein sequence ID" value="GAT92053.1"/>
    <property type="molecule type" value="Genomic_DNA"/>
</dbReference>
<evidence type="ECO:0000256" key="2">
    <source>
        <dbReference type="ARBA" id="ARBA00013064"/>
    </source>
</evidence>
<feature type="region of interest" description="Disordered" evidence="7">
    <location>
        <begin position="240"/>
        <end position="263"/>
    </location>
</feature>
<dbReference type="GO" id="GO:0000086">
    <property type="term" value="P:G2/M transition of mitotic cell cycle"/>
    <property type="evidence" value="ECO:0007669"/>
    <property type="project" value="TreeGrafter"/>
</dbReference>
<dbReference type="AlphaFoldDB" id="A0A5K1V4N4"/>
<keyword evidence="4" id="KW-0378">Hydrolase</keyword>
<dbReference type="OMA" id="FNSIAMT"/>
<dbReference type="EC" id="3.1.3.48" evidence="2"/>
<dbReference type="Pfam" id="PF00581">
    <property type="entry name" value="Rhodanese"/>
    <property type="match status" value="1"/>
</dbReference>
<dbReference type="InterPro" id="IPR036873">
    <property type="entry name" value="Rhodanese-like_dom_sf"/>
</dbReference>